<dbReference type="EMBL" id="CM056806">
    <property type="protein sequence ID" value="KAJ8704996.1"/>
    <property type="molecule type" value="Genomic_DNA"/>
</dbReference>
<evidence type="ECO:0000313" key="1">
    <source>
        <dbReference type="EMBL" id="KAJ8704996.1"/>
    </source>
</evidence>
<proteinExistence type="predicted"/>
<protein>
    <submittedName>
        <fullName evidence="1">Uncharacterized protein</fullName>
    </submittedName>
</protein>
<organism evidence="1 2">
    <name type="scientific">Mythimna loreyi</name>
    <dbReference type="NCBI Taxonomy" id="667449"/>
    <lineage>
        <taxon>Eukaryota</taxon>
        <taxon>Metazoa</taxon>
        <taxon>Ecdysozoa</taxon>
        <taxon>Arthropoda</taxon>
        <taxon>Hexapoda</taxon>
        <taxon>Insecta</taxon>
        <taxon>Pterygota</taxon>
        <taxon>Neoptera</taxon>
        <taxon>Endopterygota</taxon>
        <taxon>Lepidoptera</taxon>
        <taxon>Glossata</taxon>
        <taxon>Ditrysia</taxon>
        <taxon>Noctuoidea</taxon>
        <taxon>Noctuidae</taxon>
        <taxon>Noctuinae</taxon>
        <taxon>Hadenini</taxon>
        <taxon>Mythimna</taxon>
    </lineage>
</organism>
<name>A0ACC2Q028_9NEOP</name>
<gene>
    <name evidence="1" type="ORF">PYW08_012316</name>
</gene>
<comment type="caution">
    <text evidence="1">The sequence shown here is derived from an EMBL/GenBank/DDBJ whole genome shotgun (WGS) entry which is preliminary data.</text>
</comment>
<sequence length="107" mass="12990">MRAVTEMQVFSPSLPSKFKARGRRTRKQKNFALILYNNAVRNSENNMLKVILVSLEYTLSMFSIIFFVIRNLKWCFHHDEQYDVMNTLTLFRFLKNELKLLFYFFYN</sequence>
<evidence type="ECO:0000313" key="2">
    <source>
        <dbReference type="Proteomes" id="UP001231649"/>
    </source>
</evidence>
<accession>A0ACC2Q028</accession>
<reference evidence="1" key="1">
    <citation type="submission" date="2023-03" db="EMBL/GenBank/DDBJ databases">
        <title>Chromosome-level genomes of two armyworms, Mythimna separata and Mythimna loreyi, provide insights into the biosynthesis and reception of sex pheromones.</title>
        <authorList>
            <person name="Zhao H."/>
        </authorList>
    </citation>
    <scope>NUCLEOTIDE SEQUENCE</scope>
    <source>
        <strain evidence="1">BeijingLab</strain>
    </source>
</reference>
<keyword evidence="2" id="KW-1185">Reference proteome</keyword>
<dbReference type="Proteomes" id="UP001231649">
    <property type="component" value="Chromosome 30"/>
</dbReference>